<sequence>MGLWDSLLNWLRSSSVLYFSLFFKQEMELSLVGLQNAGKTSLVNAVAVCINSLDLRYIIMFALKCSFFFVFSGLESIKDREVCCYMISCKDSVHIDVVIDWLIKHSRTAK</sequence>
<dbReference type="AlphaFoldDB" id="A0A1E5VPL5"/>
<accession>A0A1E5VPL5</accession>
<keyword evidence="2" id="KW-1185">Reference proteome</keyword>
<comment type="caution">
    <text evidence="1">The sequence shown here is derived from an EMBL/GenBank/DDBJ whole genome shotgun (WGS) entry which is preliminary data.</text>
</comment>
<name>A0A1E5VPL5_9POAL</name>
<dbReference type="Proteomes" id="UP000095767">
    <property type="component" value="Unassembled WGS sequence"/>
</dbReference>
<protein>
    <submittedName>
        <fullName evidence="1">Uncharacterized protein</fullName>
    </submittedName>
</protein>
<dbReference type="PANTHER" id="PTHR45732:SF12">
    <property type="entry name" value="ADP-RIBOSYLATION FACTOR-LIKE PROTEIN 8C"/>
    <property type="match status" value="1"/>
</dbReference>
<evidence type="ECO:0000313" key="1">
    <source>
        <dbReference type="EMBL" id="OEL27085.1"/>
    </source>
</evidence>
<reference evidence="1 2" key="1">
    <citation type="submission" date="2016-09" db="EMBL/GenBank/DDBJ databases">
        <title>The draft genome of Dichanthelium oligosanthes: A C3 panicoid grass species.</title>
        <authorList>
            <person name="Studer A.J."/>
            <person name="Schnable J.C."/>
            <person name="Brutnell T.P."/>
        </authorList>
    </citation>
    <scope>NUCLEOTIDE SEQUENCE [LARGE SCALE GENOMIC DNA]</scope>
    <source>
        <strain evidence="2">cv. Kellogg 1175</strain>
        <tissue evidence="1">Leaf</tissue>
    </source>
</reference>
<dbReference type="PANTHER" id="PTHR45732">
    <property type="entry name" value="ADP-RIBOSYLATION FACTOR-LIKE PROTEIN 8"/>
    <property type="match status" value="1"/>
</dbReference>
<evidence type="ECO:0000313" key="2">
    <source>
        <dbReference type="Proteomes" id="UP000095767"/>
    </source>
</evidence>
<proteinExistence type="predicted"/>
<organism evidence="1 2">
    <name type="scientific">Dichanthelium oligosanthes</name>
    <dbReference type="NCBI Taxonomy" id="888268"/>
    <lineage>
        <taxon>Eukaryota</taxon>
        <taxon>Viridiplantae</taxon>
        <taxon>Streptophyta</taxon>
        <taxon>Embryophyta</taxon>
        <taxon>Tracheophyta</taxon>
        <taxon>Spermatophyta</taxon>
        <taxon>Magnoliopsida</taxon>
        <taxon>Liliopsida</taxon>
        <taxon>Poales</taxon>
        <taxon>Poaceae</taxon>
        <taxon>PACMAD clade</taxon>
        <taxon>Panicoideae</taxon>
        <taxon>Panicodae</taxon>
        <taxon>Paniceae</taxon>
        <taxon>Dichantheliinae</taxon>
        <taxon>Dichanthelium</taxon>
    </lineage>
</organism>
<dbReference type="OrthoDB" id="2011769at2759"/>
<dbReference type="Gene3D" id="3.40.50.300">
    <property type="entry name" value="P-loop containing nucleotide triphosphate hydrolases"/>
    <property type="match status" value="1"/>
</dbReference>
<dbReference type="EMBL" id="LWDX02033273">
    <property type="protein sequence ID" value="OEL27085.1"/>
    <property type="molecule type" value="Genomic_DNA"/>
</dbReference>
<dbReference type="STRING" id="888268.A0A1E5VPL5"/>
<dbReference type="SUPFAM" id="SSF52540">
    <property type="entry name" value="P-loop containing nucleoside triphosphate hydrolases"/>
    <property type="match status" value="1"/>
</dbReference>
<dbReference type="InterPro" id="IPR027417">
    <property type="entry name" value="P-loop_NTPase"/>
</dbReference>
<gene>
    <name evidence="1" type="ORF">BAE44_0011897</name>
</gene>